<reference evidence="1" key="1">
    <citation type="journal article" date="2014" name="Nat. Commun.">
        <title>The rainbow trout genome provides novel insights into evolution after whole-genome duplication in vertebrates.</title>
        <authorList>
            <person name="Berthelot C."/>
            <person name="Brunet F."/>
            <person name="Chalopin D."/>
            <person name="Juanchich A."/>
            <person name="Bernard M."/>
            <person name="Noel B."/>
            <person name="Bento P."/>
            <person name="Da Silva C."/>
            <person name="Labadie K."/>
            <person name="Alberti A."/>
            <person name="Aury J.M."/>
            <person name="Louis A."/>
            <person name="Dehais P."/>
            <person name="Bardou P."/>
            <person name="Montfort J."/>
            <person name="Klopp C."/>
            <person name="Cabau C."/>
            <person name="Gaspin C."/>
            <person name="Thorgaard G.H."/>
            <person name="Boussaha M."/>
            <person name="Quillet E."/>
            <person name="Guyomard R."/>
            <person name="Galiana D."/>
            <person name="Bobe J."/>
            <person name="Volff J.N."/>
            <person name="Genet C."/>
            <person name="Wincker P."/>
            <person name="Jaillon O."/>
            <person name="Roest Crollius H."/>
            <person name="Guiguen Y."/>
        </authorList>
    </citation>
    <scope>NUCLEOTIDE SEQUENCE [LARGE SCALE GENOMIC DNA]</scope>
</reference>
<accession>A0A060XB91</accession>
<organism evidence="1 2">
    <name type="scientific">Oncorhynchus mykiss</name>
    <name type="common">Rainbow trout</name>
    <name type="synonym">Salmo gairdneri</name>
    <dbReference type="NCBI Taxonomy" id="8022"/>
    <lineage>
        <taxon>Eukaryota</taxon>
        <taxon>Metazoa</taxon>
        <taxon>Chordata</taxon>
        <taxon>Craniata</taxon>
        <taxon>Vertebrata</taxon>
        <taxon>Euteleostomi</taxon>
        <taxon>Actinopterygii</taxon>
        <taxon>Neopterygii</taxon>
        <taxon>Teleostei</taxon>
        <taxon>Protacanthopterygii</taxon>
        <taxon>Salmoniformes</taxon>
        <taxon>Salmonidae</taxon>
        <taxon>Salmoninae</taxon>
        <taxon>Oncorhynchus</taxon>
    </lineage>
</organism>
<dbReference type="PaxDb" id="8022-A0A060XB91"/>
<evidence type="ECO:0000313" key="1">
    <source>
        <dbReference type="EMBL" id="CDQ76502.1"/>
    </source>
</evidence>
<proteinExistence type="predicted"/>
<evidence type="ECO:0000313" key="2">
    <source>
        <dbReference type="Proteomes" id="UP000193380"/>
    </source>
</evidence>
<dbReference type="Proteomes" id="UP000193380">
    <property type="component" value="Unassembled WGS sequence"/>
</dbReference>
<dbReference type="FunFam" id="1.20.5.340:FF:000049">
    <property type="entry name" value="NHS-like protein 1"/>
    <property type="match status" value="1"/>
</dbReference>
<dbReference type="Gene3D" id="1.20.5.340">
    <property type="match status" value="1"/>
</dbReference>
<sequence>MPFHQRIVEPRRLSRLPRRDGKTLGEEDGAFIVVDGRKLRKPVLFTALDEVCSHTMINILHQLSDLSRNASDIFLGIEMEAGMVFQRSCRIQVRLETLHNAVIKFDHKKIKIPETRPRSSIFISPQRQHEWVFP</sequence>
<reference evidence="1" key="2">
    <citation type="submission" date="2014-03" db="EMBL/GenBank/DDBJ databases">
        <authorList>
            <person name="Genoscope - CEA"/>
        </authorList>
    </citation>
    <scope>NUCLEOTIDE SEQUENCE</scope>
</reference>
<dbReference type="STRING" id="8022.A0A060XB91"/>
<dbReference type="EMBL" id="FR905145">
    <property type="protein sequence ID" value="CDQ76502.1"/>
    <property type="molecule type" value="Genomic_DNA"/>
</dbReference>
<name>A0A060XB91_ONCMY</name>
<dbReference type="AlphaFoldDB" id="A0A060XB91"/>
<protein>
    <submittedName>
        <fullName evidence="1">Uncharacterized protein</fullName>
    </submittedName>
</protein>
<gene>
    <name evidence="1" type="ORF">GSONMT00061905001</name>
</gene>